<keyword evidence="2" id="KW-1185">Reference proteome</keyword>
<protein>
    <submittedName>
        <fullName evidence="1">Uncharacterized protein</fullName>
    </submittedName>
</protein>
<name>A0ABV8PZA7_9BACT</name>
<organism evidence="1 2">
    <name type="scientific">Parasediminibacterium paludis</name>
    <dbReference type="NCBI Taxonomy" id="908966"/>
    <lineage>
        <taxon>Bacteria</taxon>
        <taxon>Pseudomonadati</taxon>
        <taxon>Bacteroidota</taxon>
        <taxon>Chitinophagia</taxon>
        <taxon>Chitinophagales</taxon>
        <taxon>Chitinophagaceae</taxon>
        <taxon>Parasediminibacterium</taxon>
    </lineage>
</organism>
<dbReference type="EMBL" id="JBHSDC010000029">
    <property type="protein sequence ID" value="MFC4233322.1"/>
    <property type="molecule type" value="Genomic_DNA"/>
</dbReference>
<reference evidence="2" key="1">
    <citation type="journal article" date="2019" name="Int. J. Syst. Evol. Microbiol.">
        <title>The Global Catalogue of Microorganisms (GCM) 10K type strain sequencing project: providing services to taxonomists for standard genome sequencing and annotation.</title>
        <authorList>
            <consortium name="The Broad Institute Genomics Platform"/>
            <consortium name="The Broad Institute Genome Sequencing Center for Infectious Disease"/>
            <person name="Wu L."/>
            <person name="Ma J."/>
        </authorList>
    </citation>
    <scope>NUCLEOTIDE SEQUENCE [LARGE SCALE GENOMIC DNA]</scope>
    <source>
        <strain evidence="2">CECT 8010</strain>
    </source>
</reference>
<sequence>MDGLKLDKWQKSFEAEVKSLKTEYDAFLLPKKFEDTYQLKTDETNQTLSLWIDTENLPKEIENRLSELLIKTEPEDSV</sequence>
<dbReference type="RefSeq" id="WP_379015549.1">
    <property type="nucleotide sequence ID" value="NZ_JBHSDC010000029.1"/>
</dbReference>
<comment type="caution">
    <text evidence="1">The sequence shown here is derived from an EMBL/GenBank/DDBJ whole genome shotgun (WGS) entry which is preliminary data.</text>
</comment>
<proteinExistence type="predicted"/>
<dbReference type="Proteomes" id="UP001595906">
    <property type="component" value="Unassembled WGS sequence"/>
</dbReference>
<gene>
    <name evidence="1" type="ORF">ACFOW1_15580</name>
</gene>
<evidence type="ECO:0000313" key="1">
    <source>
        <dbReference type="EMBL" id="MFC4233322.1"/>
    </source>
</evidence>
<evidence type="ECO:0000313" key="2">
    <source>
        <dbReference type="Proteomes" id="UP001595906"/>
    </source>
</evidence>
<accession>A0ABV8PZA7</accession>